<dbReference type="Proteomes" id="UP001175000">
    <property type="component" value="Unassembled WGS sequence"/>
</dbReference>
<evidence type="ECO:0000313" key="4">
    <source>
        <dbReference type="Proteomes" id="UP001175000"/>
    </source>
</evidence>
<evidence type="ECO:0000256" key="2">
    <source>
        <dbReference type="SAM" id="Phobius"/>
    </source>
</evidence>
<keyword evidence="4" id="KW-1185">Reference proteome</keyword>
<keyword evidence="2" id="KW-1133">Transmembrane helix</keyword>
<feature type="transmembrane region" description="Helical" evidence="2">
    <location>
        <begin position="147"/>
        <end position="167"/>
    </location>
</feature>
<sequence length="353" mass="39190">MASFSRGLGPQFILLVRQQAPCKCAATPQPASHILFRLSRSPLQAHTRSRLLQTAARSKTSVKGGPVPKSANKNAAPLLAPAKGTPLPSRIISYASQLALKNRVALYEAPSHFWFRFSSVSAAAFCIMYTTYQYWAVYLHPPEDLAWWVPHAYGAILVFMSCVGIYFGMGITRIVRSIDAVSVSSLLAANKGQLPKALVRDAGVGTGTTSPIYIEVETQRVIPFLPRRKFLVWPDQVELPFRMADAVAAQSAGAASNAPMTLKQQVEAQRAERDRKAEERKYNMEHLMTSPFRDAKKGFKVMWEGMARAFHREGFAKVDIGGTFYKLDVTDGWAMDQGRAMDRVLPIKQIKVR</sequence>
<proteinExistence type="predicted"/>
<feature type="transmembrane region" description="Helical" evidence="2">
    <location>
        <begin position="113"/>
        <end position="135"/>
    </location>
</feature>
<name>A0AA39WWR8_9PEZI</name>
<keyword evidence="2" id="KW-0812">Transmembrane</keyword>
<feature type="compositionally biased region" description="Low complexity" evidence="1">
    <location>
        <begin position="71"/>
        <end position="81"/>
    </location>
</feature>
<protein>
    <submittedName>
        <fullName evidence="3">Uncharacterized protein</fullName>
    </submittedName>
</protein>
<comment type="caution">
    <text evidence="3">The sequence shown here is derived from an EMBL/GenBank/DDBJ whole genome shotgun (WGS) entry which is preliminary data.</text>
</comment>
<gene>
    <name evidence="3" type="ORF">B0T14DRAFT_515085</name>
</gene>
<dbReference type="AlphaFoldDB" id="A0AA39WWR8"/>
<evidence type="ECO:0000256" key="1">
    <source>
        <dbReference type="SAM" id="MobiDB-lite"/>
    </source>
</evidence>
<organism evidence="3 4">
    <name type="scientific">Immersiella caudata</name>
    <dbReference type="NCBI Taxonomy" id="314043"/>
    <lineage>
        <taxon>Eukaryota</taxon>
        <taxon>Fungi</taxon>
        <taxon>Dikarya</taxon>
        <taxon>Ascomycota</taxon>
        <taxon>Pezizomycotina</taxon>
        <taxon>Sordariomycetes</taxon>
        <taxon>Sordariomycetidae</taxon>
        <taxon>Sordariales</taxon>
        <taxon>Lasiosphaeriaceae</taxon>
        <taxon>Immersiella</taxon>
    </lineage>
</organism>
<reference evidence="3" key="1">
    <citation type="submission" date="2023-06" db="EMBL/GenBank/DDBJ databases">
        <title>Genome-scale phylogeny and comparative genomics of the fungal order Sordariales.</title>
        <authorList>
            <consortium name="Lawrence Berkeley National Laboratory"/>
            <person name="Hensen N."/>
            <person name="Bonometti L."/>
            <person name="Westerberg I."/>
            <person name="Brannstrom I.O."/>
            <person name="Guillou S."/>
            <person name="Cros-Aarteil S."/>
            <person name="Calhoun S."/>
            <person name="Haridas S."/>
            <person name="Kuo A."/>
            <person name="Mondo S."/>
            <person name="Pangilinan J."/>
            <person name="Riley R."/>
            <person name="Labutti K."/>
            <person name="Andreopoulos B."/>
            <person name="Lipzen A."/>
            <person name="Chen C."/>
            <person name="Yanf M."/>
            <person name="Daum C."/>
            <person name="Ng V."/>
            <person name="Clum A."/>
            <person name="Steindorff A."/>
            <person name="Ohm R."/>
            <person name="Martin F."/>
            <person name="Silar P."/>
            <person name="Natvig D."/>
            <person name="Lalanne C."/>
            <person name="Gautier V."/>
            <person name="Ament-Velasquez S.L."/>
            <person name="Kruys A."/>
            <person name="Hutchinson M.I."/>
            <person name="Powell A.J."/>
            <person name="Barry K."/>
            <person name="Miller A.N."/>
            <person name="Grigoriev I.V."/>
            <person name="Debuchy R."/>
            <person name="Gladieux P."/>
            <person name="Thoren M.H."/>
            <person name="Johannesson H."/>
        </authorList>
    </citation>
    <scope>NUCLEOTIDE SEQUENCE</scope>
    <source>
        <strain evidence="3">CBS 606.72</strain>
    </source>
</reference>
<evidence type="ECO:0000313" key="3">
    <source>
        <dbReference type="EMBL" id="KAK0623027.1"/>
    </source>
</evidence>
<accession>A0AA39WWR8</accession>
<keyword evidence="2" id="KW-0472">Membrane</keyword>
<dbReference type="EMBL" id="JAULSU010000003">
    <property type="protein sequence ID" value="KAK0623027.1"/>
    <property type="molecule type" value="Genomic_DNA"/>
</dbReference>
<feature type="region of interest" description="Disordered" evidence="1">
    <location>
        <begin position="55"/>
        <end position="81"/>
    </location>
</feature>